<proteinExistence type="predicted"/>
<feature type="compositionally biased region" description="Basic residues" evidence="1">
    <location>
        <begin position="74"/>
        <end position="83"/>
    </location>
</feature>
<feature type="region of interest" description="Disordered" evidence="1">
    <location>
        <begin position="49"/>
        <end position="187"/>
    </location>
</feature>
<evidence type="ECO:0000313" key="2">
    <source>
        <dbReference type="EMBL" id="KAG9454381.1"/>
    </source>
</evidence>
<feature type="compositionally biased region" description="Basic and acidic residues" evidence="1">
    <location>
        <begin position="177"/>
        <end position="187"/>
    </location>
</feature>
<feature type="compositionally biased region" description="Basic and acidic residues" evidence="1">
    <location>
        <begin position="692"/>
        <end position="713"/>
    </location>
</feature>
<keyword evidence="3" id="KW-1185">Reference proteome</keyword>
<dbReference type="EMBL" id="JAINDJ010000003">
    <property type="protein sequence ID" value="KAG9454381.1"/>
    <property type="molecule type" value="Genomic_DNA"/>
</dbReference>
<feature type="region of interest" description="Disordered" evidence="1">
    <location>
        <begin position="440"/>
        <end position="497"/>
    </location>
</feature>
<dbReference type="AlphaFoldDB" id="A0AAV7F3G1"/>
<name>A0AAV7F3G1_ARIFI</name>
<dbReference type="PANTHER" id="PTHR33621">
    <property type="entry name" value="ASPARTIC/GLUTAMIC ACID-RICH PROTEIN"/>
    <property type="match status" value="1"/>
</dbReference>
<organism evidence="2 3">
    <name type="scientific">Aristolochia fimbriata</name>
    <name type="common">White veined hardy Dutchman's pipe vine</name>
    <dbReference type="NCBI Taxonomy" id="158543"/>
    <lineage>
        <taxon>Eukaryota</taxon>
        <taxon>Viridiplantae</taxon>
        <taxon>Streptophyta</taxon>
        <taxon>Embryophyta</taxon>
        <taxon>Tracheophyta</taxon>
        <taxon>Spermatophyta</taxon>
        <taxon>Magnoliopsida</taxon>
        <taxon>Magnoliidae</taxon>
        <taxon>Piperales</taxon>
        <taxon>Aristolochiaceae</taxon>
        <taxon>Aristolochia</taxon>
    </lineage>
</organism>
<evidence type="ECO:0000256" key="1">
    <source>
        <dbReference type="SAM" id="MobiDB-lite"/>
    </source>
</evidence>
<sequence>MDFHSLGRRDLQALCKKNRIPANMTNVAMADALMALEIVEGIEDIQPPVENENSQVPVKTPAKALAQTPDVSRSCRRSTRRKPVPPTEVESENVQESSQPITRTRRGTATKVSAVASRRRILKEEVNQEEDPKESQTDHESQEVSQVTEIDTESRTLETPVSRNVGRRRVAATSVRRKAETKTKRADTPVVVDLSARTGTRRSTRLVGSEKKLFEELPSTRKCGGKKEVVEISDALFEVPEIIEETPEESSNKSYDAVKISDESGIIEETPEETLDKSEAIDSIGIPSDSHSIEQPFEKDEDTENDQQVSSAEVTDDTGVFPGEIISEAQGADSETHIMPENGLNKAEECISEITENIKDAVSESSMSSEIGLDEVQGSISDTFENVQVAVSESYTPPETEEKHVAEPSNWNLETEVNLDDDVLSSEVPDDVPSMECETFGVENENPIADQPEELASDSSPAFKPEESVLPVCEENNDLDQEQVNEESNDLDQQQDNDVISVEAPNENESYQGTSKLVLPSGEPDDALSLVISEDGLESADKTSEIDEWIDDASSSISSLADVDIAEYEAEAGLEDSVLDNSEPSLFSGEVTVDIFNKGDHEGTTEHQPLPEETSNIVLENRDDSVYSHFATDLAEALTPLRVVPSSSTACSRILVISPPRKAITPNSGSHLRRISSAKKGTTPIKSNGKKKAPEPDNKENTGEQSITRETKVGKVKLSNKKVLEDKSLRQLKRMLKDKKETANPEVGRKSAALQPLTENCLSARKITEEGHF</sequence>
<dbReference type="PANTHER" id="PTHR33621:SF2">
    <property type="entry name" value="RIBOSOMAL L1 DOMAIN-CONTAINING PROTEIN"/>
    <property type="match status" value="1"/>
</dbReference>
<evidence type="ECO:0000313" key="3">
    <source>
        <dbReference type="Proteomes" id="UP000825729"/>
    </source>
</evidence>
<feature type="region of interest" description="Disordered" evidence="1">
    <location>
        <begin position="661"/>
        <end position="714"/>
    </location>
</feature>
<accession>A0AAV7F3G1</accession>
<dbReference type="Proteomes" id="UP000825729">
    <property type="component" value="Unassembled WGS sequence"/>
</dbReference>
<feature type="compositionally biased region" description="Acidic residues" evidence="1">
    <location>
        <begin position="475"/>
        <end position="495"/>
    </location>
</feature>
<comment type="caution">
    <text evidence="2">The sequence shown here is derived from an EMBL/GenBank/DDBJ whole genome shotgun (WGS) entry which is preliminary data.</text>
</comment>
<gene>
    <name evidence="2" type="ORF">H6P81_007285</name>
</gene>
<feature type="region of interest" description="Disordered" evidence="1">
    <location>
        <begin position="262"/>
        <end position="338"/>
    </location>
</feature>
<feature type="compositionally biased region" description="Basic and acidic residues" evidence="1">
    <location>
        <begin position="133"/>
        <end position="142"/>
    </location>
</feature>
<reference evidence="2 3" key="1">
    <citation type="submission" date="2021-07" db="EMBL/GenBank/DDBJ databases">
        <title>The Aristolochia fimbriata genome: insights into angiosperm evolution, floral development and chemical biosynthesis.</title>
        <authorList>
            <person name="Jiao Y."/>
        </authorList>
    </citation>
    <scope>NUCLEOTIDE SEQUENCE [LARGE SCALE GENOMIC DNA]</scope>
    <source>
        <strain evidence="2">IBCAS-2021</strain>
        <tissue evidence="2">Leaf</tissue>
    </source>
</reference>
<protein>
    <submittedName>
        <fullName evidence="2">Uncharacterized protein</fullName>
    </submittedName>
</protein>